<dbReference type="Pfam" id="PF13439">
    <property type="entry name" value="Glyco_transf_4"/>
    <property type="match status" value="1"/>
</dbReference>
<evidence type="ECO:0000313" key="4">
    <source>
        <dbReference type="EMBL" id="HIP89501.1"/>
    </source>
</evidence>
<accession>A0A832ZHH0</accession>
<dbReference type="Proteomes" id="UP000653692">
    <property type="component" value="Unassembled WGS sequence"/>
</dbReference>
<dbReference type="Gene3D" id="3.40.50.2000">
    <property type="entry name" value="Glycogen Phosphorylase B"/>
    <property type="match status" value="2"/>
</dbReference>
<keyword evidence="4" id="KW-0808">Transferase</keyword>
<dbReference type="AlphaFoldDB" id="A0A832ZHH0"/>
<protein>
    <submittedName>
        <fullName evidence="4">Glycosyl transferase family 1</fullName>
    </submittedName>
</protein>
<dbReference type="Pfam" id="PF00534">
    <property type="entry name" value="Glycos_transf_1"/>
    <property type="match status" value="1"/>
</dbReference>
<feature type="domain" description="Glycosyltransferase subfamily 4-like N-terminal" evidence="3">
    <location>
        <begin position="19"/>
        <end position="190"/>
    </location>
</feature>
<evidence type="ECO:0000256" key="1">
    <source>
        <dbReference type="SAM" id="Phobius"/>
    </source>
</evidence>
<dbReference type="EMBL" id="DQUR01000208">
    <property type="protein sequence ID" value="HIP89501.1"/>
    <property type="molecule type" value="Genomic_DNA"/>
</dbReference>
<proteinExistence type="predicted"/>
<reference evidence="4" key="1">
    <citation type="journal article" date="2020" name="ISME J.">
        <title>Gammaproteobacteria mediating utilization of methyl-, sulfur- and petroleum organic compounds in deep ocean hydrothermal plumes.</title>
        <authorList>
            <person name="Zhou Z."/>
            <person name="Liu Y."/>
            <person name="Pan J."/>
            <person name="Cron B.R."/>
            <person name="Toner B.M."/>
            <person name="Anantharaman K."/>
            <person name="Breier J.A."/>
            <person name="Dick G.J."/>
            <person name="Li M."/>
        </authorList>
    </citation>
    <scope>NUCLEOTIDE SEQUENCE</scope>
    <source>
        <strain evidence="4">SZUA-1476</strain>
    </source>
</reference>
<name>A0A832ZHH0_9EURY</name>
<gene>
    <name evidence="4" type="ORF">EYH24_06185</name>
</gene>
<feature type="transmembrane region" description="Helical" evidence="1">
    <location>
        <begin position="64"/>
        <end position="86"/>
    </location>
</feature>
<dbReference type="InterPro" id="IPR050194">
    <property type="entry name" value="Glycosyltransferase_grp1"/>
</dbReference>
<keyword evidence="1" id="KW-0812">Transmembrane</keyword>
<dbReference type="CDD" id="cd03794">
    <property type="entry name" value="GT4_WbuB-like"/>
    <property type="match status" value="1"/>
</dbReference>
<dbReference type="PANTHER" id="PTHR45947">
    <property type="entry name" value="SULFOQUINOVOSYL TRANSFERASE SQD2"/>
    <property type="match status" value="1"/>
</dbReference>
<evidence type="ECO:0000259" key="2">
    <source>
        <dbReference type="Pfam" id="PF00534"/>
    </source>
</evidence>
<evidence type="ECO:0000259" key="3">
    <source>
        <dbReference type="Pfam" id="PF13439"/>
    </source>
</evidence>
<keyword evidence="1" id="KW-1133">Transmembrane helix</keyword>
<feature type="domain" description="Glycosyl transferase family 1" evidence="2">
    <location>
        <begin position="206"/>
        <end position="352"/>
    </location>
</feature>
<dbReference type="PANTHER" id="PTHR45947:SF3">
    <property type="entry name" value="SULFOQUINOVOSYL TRANSFERASE SQD2"/>
    <property type="match status" value="1"/>
</dbReference>
<dbReference type="InterPro" id="IPR001296">
    <property type="entry name" value="Glyco_trans_1"/>
</dbReference>
<comment type="caution">
    <text evidence="4">The sequence shown here is derived from an EMBL/GenBank/DDBJ whole genome shotgun (WGS) entry which is preliminary data.</text>
</comment>
<sequence length="380" mass="44456">MKSKIVMILSNPFKVDPRVYKEAKTLVKNGYDVTILAWDRDGIYPEKEEMEGIHIRRIRVRSKYGSILSFLASLPIFYLRALFSLLRMEFDIIHTHDFDTALLGAIFKLLRKKKWVYDIHDIYFTRISLLKEKNSYGLIQSFLHWLEVTFAKWADVVIVVTKSLGGNHEGLKEFYTSFGVPPDKIKVIWNTPMRSIFSCYPQLDLKKSDRLTVGYIGSIRTVSNFIPLFEVAKKRGYKLLFVGGGKSRKDVEKLARNYPEVDVEFIDNVPYELVPNYYKLCDVLYSYFPPIENVRRAINTKVFESAFLGVPPIVSGDSLMEDFVTIYRCGIPLDELTLEKLEMAIEKAKHLKFSKRPFHEKWVWERQEEKIIETYKEVIK</sequence>
<organism evidence="4 5">
    <name type="scientific">Thermococcus paralvinellae</name>
    <dbReference type="NCBI Taxonomy" id="582419"/>
    <lineage>
        <taxon>Archaea</taxon>
        <taxon>Methanobacteriati</taxon>
        <taxon>Methanobacteriota</taxon>
        <taxon>Thermococci</taxon>
        <taxon>Thermococcales</taxon>
        <taxon>Thermococcaceae</taxon>
        <taxon>Thermococcus</taxon>
    </lineage>
</organism>
<dbReference type="InterPro" id="IPR028098">
    <property type="entry name" value="Glyco_trans_4-like_N"/>
</dbReference>
<dbReference type="SUPFAM" id="SSF53756">
    <property type="entry name" value="UDP-Glycosyltransferase/glycogen phosphorylase"/>
    <property type="match status" value="1"/>
</dbReference>
<keyword evidence="1" id="KW-0472">Membrane</keyword>
<evidence type="ECO:0000313" key="5">
    <source>
        <dbReference type="Proteomes" id="UP000653692"/>
    </source>
</evidence>
<dbReference type="GO" id="GO:0016757">
    <property type="term" value="F:glycosyltransferase activity"/>
    <property type="evidence" value="ECO:0007669"/>
    <property type="project" value="InterPro"/>
</dbReference>